<name>A0A515IYQ8_BACOV</name>
<dbReference type="SUPFAM" id="SSF53448">
    <property type="entry name" value="Nucleotide-diphospho-sugar transferases"/>
    <property type="match status" value="1"/>
</dbReference>
<dbReference type="Proteomes" id="UP000460135">
    <property type="component" value="Unassembled WGS sequence"/>
</dbReference>
<accession>A0A515IYQ8</accession>
<dbReference type="PANTHER" id="PTHR22916:SF67">
    <property type="entry name" value="COLANIC ACID BIOSYNTHESIS GLYCOSYL TRANSFERASE WCAE-RELATED"/>
    <property type="match status" value="1"/>
</dbReference>
<dbReference type="EMBL" id="VWLE01000081">
    <property type="protein sequence ID" value="KAA3952767.1"/>
    <property type="molecule type" value="Genomic_DNA"/>
</dbReference>
<dbReference type="EMBL" id="VWLX01000025">
    <property type="protein sequence ID" value="KAA3799507.1"/>
    <property type="molecule type" value="Genomic_DNA"/>
</dbReference>
<reference evidence="6 7" key="3">
    <citation type="journal article" date="2019" name="Nat. Med.">
        <title>A library of human gut bacterial isolates paired with longitudinal multiomics data enables mechanistic microbiome research.</title>
        <authorList>
            <person name="Poyet M."/>
            <person name="Groussin M."/>
            <person name="Gibbons S.M."/>
            <person name="Avila-Pacheco J."/>
            <person name="Jiang X."/>
            <person name="Kearney S.M."/>
            <person name="Perrotta A.R."/>
            <person name="Berdy B."/>
            <person name="Zhao S."/>
            <person name="Lieberman T.D."/>
            <person name="Swanson P.K."/>
            <person name="Smith M."/>
            <person name="Roesemann S."/>
            <person name="Alexander J.E."/>
            <person name="Rich S.A."/>
            <person name="Livny J."/>
            <person name="Vlamakis H."/>
            <person name="Clish C."/>
            <person name="Bullock K."/>
            <person name="Deik A."/>
            <person name="Scott J."/>
            <person name="Pierce K.A."/>
            <person name="Xavier R.J."/>
            <person name="Alm E.J."/>
        </authorList>
    </citation>
    <scope>NUCLEOTIDE SEQUENCE [LARGE SCALE GENOMIC DNA]</scope>
    <source>
        <strain evidence="3 6">BIOML-A163</strain>
        <strain evidence="2 7">BIOML-A183</strain>
    </source>
</reference>
<dbReference type="PANTHER" id="PTHR22916">
    <property type="entry name" value="GLYCOSYLTRANSFERASE"/>
    <property type="match status" value="1"/>
</dbReference>
<dbReference type="Proteomes" id="UP000323717">
    <property type="component" value="Unassembled WGS sequence"/>
</dbReference>
<dbReference type="GO" id="GO:0016758">
    <property type="term" value="F:hexosyltransferase activity"/>
    <property type="evidence" value="ECO:0007669"/>
    <property type="project" value="UniProtKB-ARBA"/>
</dbReference>
<dbReference type="CDD" id="cd06433">
    <property type="entry name" value="GT_2_WfgS_like"/>
    <property type="match status" value="1"/>
</dbReference>
<feature type="domain" description="Glycosyltransferase 2-like" evidence="1">
    <location>
        <begin position="19"/>
        <end position="151"/>
    </location>
</feature>
<dbReference type="EMBL" id="CP041395">
    <property type="protein sequence ID" value="QDM12308.1"/>
    <property type="molecule type" value="Genomic_DNA"/>
</dbReference>
<dbReference type="InterPro" id="IPR029044">
    <property type="entry name" value="Nucleotide-diphossugar_trans"/>
</dbReference>
<organism evidence="3 6">
    <name type="scientific">Bacteroides ovatus</name>
    <dbReference type="NCBI Taxonomy" id="28116"/>
    <lineage>
        <taxon>Bacteria</taxon>
        <taxon>Pseudomonadati</taxon>
        <taxon>Bacteroidota</taxon>
        <taxon>Bacteroidia</taxon>
        <taxon>Bacteroidales</taxon>
        <taxon>Bacteroidaceae</taxon>
        <taxon>Bacteroides</taxon>
    </lineage>
</organism>
<dbReference type="InterPro" id="IPR001173">
    <property type="entry name" value="Glyco_trans_2-like"/>
</dbReference>
<reference evidence="4" key="4">
    <citation type="submission" date="2019-07" db="EMBL/GenBank/DDBJ databases">
        <authorList>
            <person name="Ross B.D."/>
            <person name="Verster A.J."/>
            <person name="Radey M.C."/>
            <person name="Schmidtke D.T."/>
            <person name="Pope C.E."/>
            <person name="Hoffman L.R."/>
            <person name="Hajjar A."/>
            <person name="Peterson S.B."/>
            <person name="Borenstein E."/>
            <person name="Mougous J.D."/>
        </authorList>
    </citation>
    <scope>NUCLEOTIDE SEQUENCE</scope>
    <source>
        <strain evidence="4">3725 D1 iv</strain>
    </source>
</reference>
<dbReference type="AlphaFoldDB" id="A0A515IYQ8"/>
<evidence type="ECO:0000313" key="6">
    <source>
        <dbReference type="Proteomes" id="UP000323717"/>
    </source>
</evidence>
<evidence type="ECO:0000313" key="7">
    <source>
        <dbReference type="Proteomes" id="UP000460135"/>
    </source>
</evidence>
<reference evidence="4" key="2">
    <citation type="journal article" date="2018" name="Nature">
        <title>Human gut bacteria contain acquired interbacterial defence systems.</title>
        <authorList>
            <person name="Ross B.D."/>
            <person name="Verster A.J."/>
            <person name="Radey M.C."/>
            <person name="Schmidtke D.T."/>
            <person name="Pope C.E."/>
            <person name="Hoffman L.R."/>
            <person name="Hajjar A."/>
            <person name="Peterson S.B."/>
            <person name="Borenstein E."/>
            <person name="Mougous J."/>
        </authorList>
    </citation>
    <scope>NUCLEOTIDE SEQUENCE</scope>
    <source>
        <strain evidence="4">3725 D1 iv</strain>
    </source>
</reference>
<evidence type="ECO:0000259" key="1">
    <source>
        <dbReference type="Pfam" id="PF00535"/>
    </source>
</evidence>
<evidence type="ECO:0000313" key="3">
    <source>
        <dbReference type="EMBL" id="KAA3952767.1"/>
    </source>
</evidence>
<dbReference type="Gene3D" id="3.90.550.10">
    <property type="entry name" value="Spore Coat Polysaccharide Biosynthesis Protein SpsA, Chain A"/>
    <property type="match status" value="1"/>
</dbReference>
<dbReference type="Pfam" id="PF00535">
    <property type="entry name" value="Glycos_transf_2"/>
    <property type="match status" value="1"/>
</dbReference>
<reference evidence="5" key="1">
    <citation type="journal article" date="2018" name="J. Anim. Genet.">
        <title>Acquired interbacterial defense systems protect against interspecies antagonism in the human gut microbiome.</title>
        <authorList>
            <person name="Ross B.D."/>
            <person name="Verster A.J."/>
            <person name="Radey M.C."/>
            <person name="Schmidtke D.T."/>
            <person name="Pope C.E."/>
            <person name="Hoffman L.R."/>
            <person name="Hajjar A."/>
            <person name="Peterson S.B."/>
            <person name="Borenstein E."/>
            <person name="Mougous J."/>
        </authorList>
    </citation>
    <scope>NUCLEOTIDE SEQUENCE [LARGE SCALE GENOMIC DNA]</scope>
    <source>
        <strain evidence="5">3725 D1 iv</strain>
    </source>
</reference>
<sequence>MWLIILAENFEIMDTPIISVITVCYNAVVSIEETMLSVLNQRYDKVEYIVIDGGSKDGTLDIIKKYANRLAYWTSEPDKGIYDAMNKGISKATGNWVNFMNAGDLFIDNEVLSKCFENNFYDNVDILYGDVIYKYKFGKRMVKAGNIQQIINHMVFSHQSTLVRNQIMKNGFNLQWRLAADYNFLLDCFLRGRIFAHVGIPMSLVELDNGATHNNYSQSRKEVLDIHRQFGYSFFKRYWLYFVDLFHFYVSNIVKFIMPKSLLDKIYNISN</sequence>
<protein>
    <submittedName>
        <fullName evidence="3">Glycosyltransferase</fullName>
    </submittedName>
</protein>
<gene>
    <name evidence="4" type="ORF">DYI28_28390</name>
    <name evidence="3" type="ORF">F3D71_08180</name>
    <name evidence="2" type="ORF">F3F51_24470</name>
</gene>
<evidence type="ECO:0000313" key="4">
    <source>
        <dbReference type="EMBL" id="QDM12308.1"/>
    </source>
</evidence>
<evidence type="ECO:0000313" key="2">
    <source>
        <dbReference type="EMBL" id="KAA3799507.1"/>
    </source>
</evidence>
<dbReference type="Proteomes" id="UP000318823">
    <property type="component" value="Chromosome"/>
</dbReference>
<keyword evidence="3" id="KW-0808">Transferase</keyword>
<evidence type="ECO:0000313" key="5">
    <source>
        <dbReference type="Proteomes" id="UP000318823"/>
    </source>
</evidence>
<proteinExistence type="predicted"/>